<accession>A0A8S5R8K2</accession>
<proteinExistence type="predicted"/>
<organism evidence="1">
    <name type="scientific">virus sp. ctIVh9</name>
    <dbReference type="NCBI Taxonomy" id="2826797"/>
    <lineage>
        <taxon>Viruses</taxon>
    </lineage>
</organism>
<dbReference type="EMBL" id="BK015838">
    <property type="protein sequence ID" value="DAE27417.1"/>
    <property type="molecule type" value="Genomic_DNA"/>
</dbReference>
<name>A0A8S5R8K2_9VIRU</name>
<reference evidence="1" key="1">
    <citation type="journal article" date="2021" name="Proc. Natl. Acad. Sci. U.S.A.">
        <title>A Catalog of Tens of Thousands of Viruses from Human Metagenomes Reveals Hidden Associations with Chronic Diseases.</title>
        <authorList>
            <person name="Tisza M.J."/>
            <person name="Buck C.B."/>
        </authorList>
    </citation>
    <scope>NUCLEOTIDE SEQUENCE</scope>
    <source>
        <strain evidence="1">CtIVh9</strain>
    </source>
</reference>
<evidence type="ECO:0000313" key="1">
    <source>
        <dbReference type="EMBL" id="DAE27417.1"/>
    </source>
</evidence>
<sequence length="124" mass="14230">MKAYSDFNGVVPEGVQVTVEGSLVRLFFDYAKNEITVEGEKREQLVCENVNASGRTYEELVSAIVTDRYSADRREAVFANYEEAKDETSELTEVKRAEYLKEYSDFQAWRKRAKEVANEVLAKL</sequence>
<protein>
    <submittedName>
        <fullName evidence="1">Uncharacterized protein</fullName>
    </submittedName>
</protein>